<comment type="caution">
    <text evidence="1">The sequence shown here is derived from an EMBL/GenBank/DDBJ whole genome shotgun (WGS) entry which is preliminary data.</text>
</comment>
<dbReference type="AlphaFoldDB" id="A0A0F9AXT2"/>
<protein>
    <submittedName>
        <fullName evidence="1">Uncharacterized protein</fullName>
    </submittedName>
</protein>
<gene>
    <name evidence="1" type="ORF">LCGC14_2795870</name>
</gene>
<dbReference type="EMBL" id="LAZR01052338">
    <property type="protein sequence ID" value="KKK83189.1"/>
    <property type="molecule type" value="Genomic_DNA"/>
</dbReference>
<organism evidence="1">
    <name type="scientific">marine sediment metagenome</name>
    <dbReference type="NCBI Taxonomy" id="412755"/>
    <lineage>
        <taxon>unclassified sequences</taxon>
        <taxon>metagenomes</taxon>
        <taxon>ecological metagenomes</taxon>
    </lineage>
</organism>
<name>A0A0F9AXT2_9ZZZZ</name>
<proteinExistence type="predicted"/>
<sequence>MNFNQSTTEKQFIEANLFERFKKRGRIKSGLLNMVNELAKEHDDRARNNKTERNSRKIALDTFKLFGSKEVGAVTLKNVDLRGMIAFGHLAATILIELFKTGKLALRVRNEIVWPVIIPLLSI</sequence>
<reference evidence="1" key="1">
    <citation type="journal article" date="2015" name="Nature">
        <title>Complex archaea that bridge the gap between prokaryotes and eukaryotes.</title>
        <authorList>
            <person name="Spang A."/>
            <person name="Saw J.H."/>
            <person name="Jorgensen S.L."/>
            <person name="Zaremba-Niedzwiedzka K."/>
            <person name="Martijn J."/>
            <person name="Lind A.E."/>
            <person name="van Eijk R."/>
            <person name="Schleper C."/>
            <person name="Guy L."/>
            <person name="Ettema T.J."/>
        </authorList>
    </citation>
    <scope>NUCLEOTIDE SEQUENCE</scope>
</reference>
<evidence type="ECO:0000313" key="1">
    <source>
        <dbReference type="EMBL" id="KKK83189.1"/>
    </source>
</evidence>
<accession>A0A0F9AXT2</accession>